<protein>
    <recommendedName>
        <fullName evidence="6">Short-chain dehydrogenase</fullName>
    </recommendedName>
</protein>
<accession>A0A2T2WQM3</accession>
<name>A0A2T2WQM3_9FIRM</name>
<gene>
    <name evidence="4" type="ORF">C7B43_18735</name>
</gene>
<dbReference type="Pfam" id="PF13561">
    <property type="entry name" value="adh_short_C2"/>
    <property type="match status" value="1"/>
</dbReference>
<dbReference type="PROSITE" id="PS00061">
    <property type="entry name" value="ADH_SHORT"/>
    <property type="match status" value="1"/>
</dbReference>
<dbReference type="NCBIfam" id="NF005559">
    <property type="entry name" value="PRK07231.1"/>
    <property type="match status" value="1"/>
</dbReference>
<dbReference type="InterPro" id="IPR020904">
    <property type="entry name" value="Sc_DH/Rdtase_CS"/>
</dbReference>
<evidence type="ECO:0000256" key="2">
    <source>
        <dbReference type="ARBA" id="ARBA00023002"/>
    </source>
</evidence>
<dbReference type="PANTHER" id="PTHR42760">
    <property type="entry name" value="SHORT-CHAIN DEHYDROGENASES/REDUCTASES FAMILY MEMBER"/>
    <property type="match status" value="1"/>
</dbReference>
<dbReference type="PRINTS" id="PR00081">
    <property type="entry name" value="GDHRDH"/>
</dbReference>
<dbReference type="InterPro" id="IPR036291">
    <property type="entry name" value="NAD(P)-bd_dom_sf"/>
</dbReference>
<organism evidence="4 5">
    <name type="scientific">Sulfobacillus benefaciens</name>
    <dbReference type="NCBI Taxonomy" id="453960"/>
    <lineage>
        <taxon>Bacteria</taxon>
        <taxon>Bacillati</taxon>
        <taxon>Bacillota</taxon>
        <taxon>Clostridia</taxon>
        <taxon>Eubacteriales</taxon>
        <taxon>Clostridiales Family XVII. Incertae Sedis</taxon>
        <taxon>Sulfobacillus</taxon>
    </lineage>
</organism>
<dbReference type="GO" id="GO:0016616">
    <property type="term" value="F:oxidoreductase activity, acting on the CH-OH group of donors, NAD or NADP as acceptor"/>
    <property type="evidence" value="ECO:0007669"/>
    <property type="project" value="TreeGrafter"/>
</dbReference>
<dbReference type="Proteomes" id="UP000242699">
    <property type="component" value="Unassembled WGS sequence"/>
</dbReference>
<evidence type="ECO:0000256" key="3">
    <source>
        <dbReference type="SAM" id="MobiDB-lite"/>
    </source>
</evidence>
<dbReference type="PANTHER" id="PTHR42760:SF40">
    <property type="entry name" value="3-OXOACYL-[ACYL-CARRIER-PROTEIN] REDUCTASE, CHLOROPLASTIC"/>
    <property type="match status" value="1"/>
</dbReference>
<proteinExistence type="inferred from homology"/>
<sequence>MGKSHHYNSAESHSRRGGTTMTQAQRVVVVTGASRGIGAAIAQDLSQHGYWVWMVARDAGALHRVASSIRDQGGRADFVPFDITDIDNAPKVFERISQETGHLDGLVNNAGTTRRGSLTEISPEDYDGVMRVNVRSLIFFTQAALPFISHDGAIVNMASLNSFNVLRGAGLYAASKAAVLQLTRAFAIDVADRGIRVNAVAPGFIHTDFNHALWERPEIREWVETNTPLGRLGRPQDVVGAVRFLLSPDSSFVTGSVLVLDGGFLPSRLWPL</sequence>
<dbReference type="CDD" id="cd05233">
    <property type="entry name" value="SDR_c"/>
    <property type="match status" value="1"/>
</dbReference>
<dbReference type="Gene3D" id="3.40.50.720">
    <property type="entry name" value="NAD(P)-binding Rossmann-like Domain"/>
    <property type="match status" value="1"/>
</dbReference>
<dbReference type="InterPro" id="IPR002347">
    <property type="entry name" value="SDR_fam"/>
</dbReference>
<dbReference type="GO" id="GO:0030497">
    <property type="term" value="P:fatty acid elongation"/>
    <property type="evidence" value="ECO:0007669"/>
    <property type="project" value="TreeGrafter"/>
</dbReference>
<reference evidence="4 5" key="1">
    <citation type="journal article" date="2014" name="BMC Genomics">
        <title>Comparison of environmental and isolate Sulfobacillus genomes reveals diverse carbon, sulfur, nitrogen, and hydrogen metabolisms.</title>
        <authorList>
            <person name="Justice N.B."/>
            <person name="Norman A."/>
            <person name="Brown C.T."/>
            <person name="Singh A."/>
            <person name="Thomas B.C."/>
            <person name="Banfield J.F."/>
        </authorList>
    </citation>
    <scope>NUCLEOTIDE SEQUENCE [LARGE SCALE GENOMIC DNA]</scope>
    <source>
        <strain evidence="4">AMDSBA1</strain>
    </source>
</reference>
<dbReference type="AlphaFoldDB" id="A0A2T2WQM3"/>
<evidence type="ECO:0000313" key="4">
    <source>
        <dbReference type="EMBL" id="PSR24539.1"/>
    </source>
</evidence>
<dbReference type="EMBL" id="PXYT01000074">
    <property type="protein sequence ID" value="PSR24539.1"/>
    <property type="molecule type" value="Genomic_DNA"/>
</dbReference>
<feature type="compositionally biased region" description="Polar residues" evidence="3">
    <location>
        <begin position="7"/>
        <end position="23"/>
    </location>
</feature>
<comment type="similarity">
    <text evidence="1">Belongs to the short-chain dehydrogenases/reductases (SDR) family.</text>
</comment>
<evidence type="ECO:0000313" key="5">
    <source>
        <dbReference type="Proteomes" id="UP000242699"/>
    </source>
</evidence>
<keyword evidence="2" id="KW-0560">Oxidoreductase</keyword>
<dbReference type="PRINTS" id="PR00080">
    <property type="entry name" value="SDRFAMILY"/>
</dbReference>
<dbReference type="GO" id="GO:0008206">
    <property type="term" value="P:bile acid metabolic process"/>
    <property type="evidence" value="ECO:0007669"/>
    <property type="project" value="UniProtKB-ARBA"/>
</dbReference>
<evidence type="ECO:0008006" key="6">
    <source>
        <dbReference type="Google" id="ProtNLM"/>
    </source>
</evidence>
<evidence type="ECO:0000256" key="1">
    <source>
        <dbReference type="ARBA" id="ARBA00006484"/>
    </source>
</evidence>
<dbReference type="SUPFAM" id="SSF51735">
    <property type="entry name" value="NAD(P)-binding Rossmann-fold domains"/>
    <property type="match status" value="1"/>
</dbReference>
<dbReference type="FunFam" id="3.40.50.720:FF:000084">
    <property type="entry name" value="Short-chain dehydrogenase reductase"/>
    <property type="match status" value="1"/>
</dbReference>
<feature type="region of interest" description="Disordered" evidence="3">
    <location>
        <begin position="1"/>
        <end position="23"/>
    </location>
</feature>
<comment type="caution">
    <text evidence="4">The sequence shown here is derived from an EMBL/GenBank/DDBJ whole genome shotgun (WGS) entry which is preliminary data.</text>
</comment>